<keyword evidence="2" id="KW-0805">Transcription regulation</keyword>
<dbReference type="InterPro" id="IPR036388">
    <property type="entry name" value="WH-like_DNA-bd_sf"/>
</dbReference>
<evidence type="ECO:0000256" key="4">
    <source>
        <dbReference type="ARBA" id="ARBA00023163"/>
    </source>
</evidence>
<feature type="domain" description="HTH lysR-type" evidence="5">
    <location>
        <begin position="3"/>
        <end position="60"/>
    </location>
</feature>
<protein>
    <submittedName>
        <fullName evidence="6">DNA-binding transcriptional LysR family regulator</fullName>
    </submittedName>
</protein>
<evidence type="ECO:0000313" key="6">
    <source>
        <dbReference type="EMBL" id="NJB69108.1"/>
    </source>
</evidence>
<dbReference type="InterPro" id="IPR036390">
    <property type="entry name" value="WH_DNA-bd_sf"/>
</dbReference>
<accession>A0A846QLR2</accession>
<name>A0A846QLR2_9BACT</name>
<dbReference type="PROSITE" id="PS50931">
    <property type="entry name" value="HTH_LYSR"/>
    <property type="match status" value="1"/>
</dbReference>
<proteinExistence type="inferred from homology"/>
<dbReference type="FunFam" id="1.10.10.10:FF:000001">
    <property type="entry name" value="LysR family transcriptional regulator"/>
    <property type="match status" value="1"/>
</dbReference>
<dbReference type="AlphaFoldDB" id="A0A846QLR2"/>
<evidence type="ECO:0000313" key="7">
    <source>
        <dbReference type="Proteomes" id="UP000580856"/>
    </source>
</evidence>
<dbReference type="GO" id="GO:0003700">
    <property type="term" value="F:DNA-binding transcription factor activity"/>
    <property type="evidence" value="ECO:0007669"/>
    <property type="project" value="InterPro"/>
</dbReference>
<dbReference type="Gene3D" id="3.40.190.290">
    <property type="match status" value="1"/>
</dbReference>
<dbReference type="SUPFAM" id="SSF46785">
    <property type="entry name" value="Winged helix' DNA-binding domain"/>
    <property type="match status" value="1"/>
</dbReference>
<evidence type="ECO:0000256" key="3">
    <source>
        <dbReference type="ARBA" id="ARBA00023125"/>
    </source>
</evidence>
<dbReference type="PRINTS" id="PR00039">
    <property type="entry name" value="HTHLYSR"/>
</dbReference>
<keyword evidence="3 6" id="KW-0238">DNA-binding</keyword>
<dbReference type="EMBL" id="JAATJA010000003">
    <property type="protein sequence ID" value="NJB69108.1"/>
    <property type="molecule type" value="Genomic_DNA"/>
</dbReference>
<evidence type="ECO:0000256" key="2">
    <source>
        <dbReference type="ARBA" id="ARBA00023015"/>
    </source>
</evidence>
<evidence type="ECO:0000256" key="1">
    <source>
        <dbReference type="ARBA" id="ARBA00009437"/>
    </source>
</evidence>
<dbReference type="RefSeq" id="WP_167942192.1">
    <property type="nucleotide sequence ID" value="NZ_JAATJA010000003.1"/>
</dbReference>
<dbReference type="Pfam" id="PF03466">
    <property type="entry name" value="LysR_substrate"/>
    <property type="match status" value="1"/>
</dbReference>
<dbReference type="PANTHER" id="PTHR30126:SF91">
    <property type="entry name" value="LYSR FAMILY TRANSCRIPTIONAL REGULATOR"/>
    <property type="match status" value="1"/>
</dbReference>
<gene>
    <name evidence="6" type="ORF">GGQ74_002802</name>
</gene>
<dbReference type="InterPro" id="IPR005119">
    <property type="entry name" value="LysR_subst-bd"/>
</dbReference>
<dbReference type="InterPro" id="IPR000847">
    <property type="entry name" value="LysR_HTH_N"/>
</dbReference>
<evidence type="ECO:0000259" key="5">
    <source>
        <dbReference type="PROSITE" id="PS50931"/>
    </source>
</evidence>
<keyword evidence="7" id="KW-1185">Reference proteome</keyword>
<comment type="caution">
    <text evidence="6">The sequence shown here is derived from an EMBL/GenBank/DDBJ whole genome shotgun (WGS) entry which is preliminary data.</text>
</comment>
<organism evidence="6 7">
    <name type="scientific">Desulfobaculum xiamenense</name>
    <dbReference type="NCBI Taxonomy" id="995050"/>
    <lineage>
        <taxon>Bacteria</taxon>
        <taxon>Pseudomonadati</taxon>
        <taxon>Thermodesulfobacteriota</taxon>
        <taxon>Desulfovibrionia</taxon>
        <taxon>Desulfovibrionales</taxon>
        <taxon>Desulfovibrionaceae</taxon>
        <taxon>Desulfobaculum</taxon>
    </lineage>
</organism>
<dbReference type="Proteomes" id="UP000580856">
    <property type="component" value="Unassembled WGS sequence"/>
</dbReference>
<dbReference type="GO" id="GO:0000976">
    <property type="term" value="F:transcription cis-regulatory region binding"/>
    <property type="evidence" value="ECO:0007669"/>
    <property type="project" value="TreeGrafter"/>
</dbReference>
<dbReference type="Pfam" id="PF00126">
    <property type="entry name" value="HTH_1"/>
    <property type="match status" value="1"/>
</dbReference>
<dbReference type="SUPFAM" id="SSF53850">
    <property type="entry name" value="Periplasmic binding protein-like II"/>
    <property type="match status" value="1"/>
</dbReference>
<dbReference type="PANTHER" id="PTHR30126">
    <property type="entry name" value="HTH-TYPE TRANSCRIPTIONAL REGULATOR"/>
    <property type="match status" value="1"/>
</dbReference>
<dbReference type="CDD" id="cd05466">
    <property type="entry name" value="PBP2_LTTR_substrate"/>
    <property type="match status" value="1"/>
</dbReference>
<reference evidence="6 7" key="1">
    <citation type="submission" date="2020-03" db="EMBL/GenBank/DDBJ databases">
        <title>Genomic Encyclopedia of Type Strains, Phase IV (KMG-IV): sequencing the most valuable type-strain genomes for metagenomic binning, comparative biology and taxonomic classification.</title>
        <authorList>
            <person name="Goeker M."/>
        </authorList>
    </citation>
    <scope>NUCLEOTIDE SEQUENCE [LARGE SCALE GENOMIC DNA]</scope>
    <source>
        <strain evidence="6 7">DSM 24233</strain>
    </source>
</reference>
<keyword evidence="4" id="KW-0804">Transcription</keyword>
<comment type="similarity">
    <text evidence="1">Belongs to the LysR transcriptional regulatory family.</text>
</comment>
<dbReference type="Gene3D" id="1.10.10.10">
    <property type="entry name" value="Winged helix-like DNA-binding domain superfamily/Winged helix DNA-binding domain"/>
    <property type="match status" value="1"/>
</dbReference>
<sequence length="298" mass="32275">MEPNLEQLRAFVTAAEEGSFSAAARRLGRAQSAVSTAIMNLEIDLGVELFDRSGKLPVLTTTGTALLSDARHILDRGRDMVERARSLSSGIEHRVILATDEMAPPPFLNRVLGDFSRQYPRVELECLFAALGDVAELVASGRADMGLMTPLAPGAPRGLNYRLLHNLEFSAVVAPDHPLAALSLVSADDLAEHREIIPTSRGGERLGEEEVIGRTCWLAENYFIIRSIVEAGVGWAFLPTPLTRESLAARRLVELHLDFKGADIKAPLFLIWPRGRALGPAADWLRAALAGTPVGDDA</sequence>